<sequence>MVWMKKGVPRADLGSGWENCSICRRRGRVEIGCLAELPLVRAPRALSTVLVIQPK</sequence>
<comment type="caution">
    <text evidence="1">The sequence shown here is derived from an EMBL/GenBank/DDBJ whole genome shotgun (WGS) entry which is preliminary data.</text>
</comment>
<accession>A0AAW2M8K9</accession>
<dbReference type="EMBL" id="JACGWK010000011">
    <property type="protein sequence ID" value="KAL0326697.1"/>
    <property type="molecule type" value="Genomic_DNA"/>
</dbReference>
<organism evidence="1">
    <name type="scientific">Sesamum angustifolium</name>
    <dbReference type="NCBI Taxonomy" id="2727405"/>
    <lineage>
        <taxon>Eukaryota</taxon>
        <taxon>Viridiplantae</taxon>
        <taxon>Streptophyta</taxon>
        <taxon>Embryophyta</taxon>
        <taxon>Tracheophyta</taxon>
        <taxon>Spermatophyta</taxon>
        <taxon>Magnoliopsida</taxon>
        <taxon>eudicotyledons</taxon>
        <taxon>Gunneridae</taxon>
        <taxon>Pentapetalae</taxon>
        <taxon>asterids</taxon>
        <taxon>lamiids</taxon>
        <taxon>Lamiales</taxon>
        <taxon>Pedaliaceae</taxon>
        <taxon>Sesamum</taxon>
    </lineage>
</organism>
<reference evidence="1" key="1">
    <citation type="submission" date="2020-06" db="EMBL/GenBank/DDBJ databases">
        <authorList>
            <person name="Li T."/>
            <person name="Hu X."/>
            <person name="Zhang T."/>
            <person name="Song X."/>
            <person name="Zhang H."/>
            <person name="Dai N."/>
            <person name="Sheng W."/>
            <person name="Hou X."/>
            <person name="Wei L."/>
        </authorList>
    </citation>
    <scope>NUCLEOTIDE SEQUENCE</scope>
    <source>
        <strain evidence="1">G01</strain>
        <tissue evidence="1">Leaf</tissue>
    </source>
</reference>
<protein>
    <submittedName>
        <fullName evidence="1">Uncharacterized protein</fullName>
    </submittedName>
</protein>
<dbReference type="AlphaFoldDB" id="A0AAW2M8K9"/>
<proteinExistence type="predicted"/>
<evidence type="ECO:0000313" key="1">
    <source>
        <dbReference type="EMBL" id="KAL0326697.1"/>
    </source>
</evidence>
<name>A0AAW2M8K9_9LAMI</name>
<gene>
    <name evidence="1" type="ORF">Sangu_1747700</name>
</gene>
<reference evidence="1" key="2">
    <citation type="journal article" date="2024" name="Plant">
        <title>Genomic evolution and insights into agronomic trait innovations of Sesamum species.</title>
        <authorList>
            <person name="Miao H."/>
            <person name="Wang L."/>
            <person name="Qu L."/>
            <person name="Liu H."/>
            <person name="Sun Y."/>
            <person name="Le M."/>
            <person name="Wang Q."/>
            <person name="Wei S."/>
            <person name="Zheng Y."/>
            <person name="Lin W."/>
            <person name="Duan Y."/>
            <person name="Cao H."/>
            <person name="Xiong S."/>
            <person name="Wang X."/>
            <person name="Wei L."/>
            <person name="Li C."/>
            <person name="Ma Q."/>
            <person name="Ju M."/>
            <person name="Zhao R."/>
            <person name="Li G."/>
            <person name="Mu C."/>
            <person name="Tian Q."/>
            <person name="Mei H."/>
            <person name="Zhang T."/>
            <person name="Gao T."/>
            <person name="Zhang H."/>
        </authorList>
    </citation>
    <scope>NUCLEOTIDE SEQUENCE</scope>
    <source>
        <strain evidence="1">G01</strain>
    </source>
</reference>